<gene>
    <name evidence="3" type="ORF">HNR20_006238</name>
</gene>
<keyword evidence="2" id="KW-0812">Transmembrane</keyword>
<dbReference type="Proteomes" id="UP000586947">
    <property type="component" value="Unassembled WGS sequence"/>
</dbReference>
<evidence type="ECO:0000256" key="1">
    <source>
        <dbReference type="SAM" id="MobiDB-lite"/>
    </source>
</evidence>
<dbReference type="EMBL" id="JACHDP010000001">
    <property type="protein sequence ID" value="MBB5481733.1"/>
    <property type="molecule type" value="Genomic_DNA"/>
</dbReference>
<feature type="transmembrane region" description="Helical" evidence="2">
    <location>
        <begin position="62"/>
        <end position="82"/>
    </location>
</feature>
<comment type="caution">
    <text evidence="3">The sequence shown here is derived from an EMBL/GenBank/DDBJ whole genome shotgun (WGS) entry which is preliminary data.</text>
</comment>
<dbReference type="AlphaFoldDB" id="A0A840VWH7"/>
<name>A0A840VWH7_9ACTN</name>
<keyword evidence="4" id="KW-1185">Reference proteome</keyword>
<feature type="transmembrane region" description="Helical" evidence="2">
    <location>
        <begin position="94"/>
        <end position="113"/>
    </location>
</feature>
<feature type="compositionally biased region" description="Pro residues" evidence="1">
    <location>
        <begin position="14"/>
        <end position="24"/>
    </location>
</feature>
<feature type="transmembrane region" description="Helical" evidence="2">
    <location>
        <begin position="125"/>
        <end position="142"/>
    </location>
</feature>
<feature type="region of interest" description="Disordered" evidence="1">
    <location>
        <begin position="1"/>
        <end position="45"/>
    </location>
</feature>
<keyword evidence="2" id="KW-0472">Membrane</keyword>
<reference evidence="3 4" key="1">
    <citation type="submission" date="2020-08" db="EMBL/GenBank/DDBJ databases">
        <title>Sequencing the genomes of 1000 actinobacteria strains.</title>
        <authorList>
            <person name="Klenk H.-P."/>
        </authorList>
    </citation>
    <scope>NUCLEOTIDE SEQUENCE [LARGE SCALE GENOMIC DNA]</scope>
    <source>
        <strain evidence="3 4">DSM 103125</strain>
    </source>
</reference>
<protein>
    <submittedName>
        <fullName evidence="3">Uncharacterized protein</fullName>
    </submittedName>
</protein>
<evidence type="ECO:0000313" key="4">
    <source>
        <dbReference type="Proteomes" id="UP000586947"/>
    </source>
</evidence>
<sequence length="314" mass="33501">MEKTRMYADSVAAVPPPGPLPTDQPAPSDAASLNPACPVAAPSDAAPTGDTRPLLWHLGEMALAMLAGMLLLGGLWDAAGASLGLAGPLRRPDVAALVMATNMTVGMTVWMRYRAHHWRGVGEMAAAMYVPFLLLLVPWWVGLLDADALLLGGHLLMVPAMVLVALRHRHDPPVVVRRHPAVVALARRWPTGLAVLMTVDLWVEPRVFSPWTMLVLPGGYLVIGVARRTLRGPKVLATQLVGLGGWVALTVVAVTVDGQVAAWLVAFGWLAHAGWDLVHHRTGRVVPRAYAEWCGVLDAALAGTMILAILTTYA</sequence>
<feature type="transmembrane region" description="Helical" evidence="2">
    <location>
        <begin position="290"/>
        <end position="313"/>
    </location>
</feature>
<keyword evidence="2" id="KW-1133">Transmembrane helix</keyword>
<evidence type="ECO:0000313" key="3">
    <source>
        <dbReference type="EMBL" id="MBB5481733.1"/>
    </source>
</evidence>
<accession>A0A840VWH7</accession>
<evidence type="ECO:0000256" key="2">
    <source>
        <dbReference type="SAM" id="Phobius"/>
    </source>
</evidence>
<feature type="transmembrane region" description="Helical" evidence="2">
    <location>
        <begin position="209"/>
        <end position="226"/>
    </location>
</feature>
<proteinExistence type="predicted"/>
<dbReference type="RefSeq" id="WP_184187571.1">
    <property type="nucleotide sequence ID" value="NZ_BMNF01000006.1"/>
</dbReference>
<organism evidence="3 4">
    <name type="scientific">Micromonospora parathelypteridis</name>
    <dbReference type="NCBI Taxonomy" id="1839617"/>
    <lineage>
        <taxon>Bacteria</taxon>
        <taxon>Bacillati</taxon>
        <taxon>Actinomycetota</taxon>
        <taxon>Actinomycetes</taxon>
        <taxon>Micromonosporales</taxon>
        <taxon>Micromonosporaceae</taxon>
        <taxon>Micromonospora</taxon>
    </lineage>
</organism>